<organism evidence="6 7">
    <name type="scientific">Phytophthora palmivora</name>
    <dbReference type="NCBI Taxonomy" id="4796"/>
    <lineage>
        <taxon>Eukaryota</taxon>
        <taxon>Sar</taxon>
        <taxon>Stramenopiles</taxon>
        <taxon>Oomycota</taxon>
        <taxon>Peronosporomycetes</taxon>
        <taxon>Peronosporales</taxon>
        <taxon>Peronosporaceae</taxon>
        <taxon>Phytophthora</taxon>
    </lineage>
</organism>
<dbReference type="InterPro" id="IPR036397">
    <property type="entry name" value="RNaseH_sf"/>
</dbReference>
<dbReference type="Pfam" id="PF07727">
    <property type="entry name" value="RVT_2"/>
    <property type="match status" value="1"/>
</dbReference>
<name>A0A2P4XA28_9STRA</name>
<gene>
    <name evidence="6" type="ORF">PHPALM_28438</name>
</gene>
<dbReference type="Pfam" id="PF25597">
    <property type="entry name" value="SH3_retrovirus"/>
    <property type="match status" value="1"/>
</dbReference>
<dbReference type="PANTHER" id="PTHR42648">
    <property type="entry name" value="TRANSPOSASE, PUTATIVE-RELATED"/>
    <property type="match status" value="1"/>
</dbReference>
<feature type="region of interest" description="Disordered" evidence="3">
    <location>
        <begin position="202"/>
        <end position="228"/>
    </location>
</feature>
<feature type="domain" description="Reverse transcriptase Ty1/copia-type" evidence="4">
    <location>
        <begin position="285"/>
        <end position="522"/>
    </location>
</feature>
<evidence type="ECO:0000259" key="5">
    <source>
        <dbReference type="Pfam" id="PF25597"/>
    </source>
</evidence>
<protein>
    <submittedName>
        <fullName evidence="6">Integrase catalytic core protein</fullName>
    </submittedName>
</protein>
<proteinExistence type="predicted"/>
<dbReference type="PANTHER" id="PTHR42648:SF28">
    <property type="entry name" value="TRANSPOSON-ENCODED PROTEIN WITH RIBONUCLEASE H-LIKE AND RETROVIRUS ZINC FINGER-LIKE DOMAINS"/>
    <property type="match status" value="1"/>
</dbReference>
<evidence type="ECO:0000313" key="7">
    <source>
        <dbReference type="Proteomes" id="UP000237271"/>
    </source>
</evidence>
<dbReference type="InterPro" id="IPR013103">
    <property type="entry name" value="RVT_2"/>
</dbReference>
<keyword evidence="1" id="KW-0479">Metal-binding</keyword>
<dbReference type="EMBL" id="NCKW01015578">
    <property type="protein sequence ID" value="POM62413.1"/>
    <property type="molecule type" value="Genomic_DNA"/>
</dbReference>
<dbReference type="InterPro" id="IPR057670">
    <property type="entry name" value="SH3_retrovirus"/>
</dbReference>
<evidence type="ECO:0000256" key="1">
    <source>
        <dbReference type="ARBA" id="ARBA00022723"/>
    </source>
</evidence>
<dbReference type="GO" id="GO:0016787">
    <property type="term" value="F:hydrolase activity"/>
    <property type="evidence" value="ECO:0007669"/>
    <property type="project" value="UniProtKB-KW"/>
</dbReference>
<evidence type="ECO:0000259" key="4">
    <source>
        <dbReference type="Pfam" id="PF07727"/>
    </source>
</evidence>
<feature type="domain" description="Retroviral polymerase SH3-like" evidence="5">
    <location>
        <begin position="71"/>
        <end position="131"/>
    </location>
</feature>
<evidence type="ECO:0000313" key="6">
    <source>
        <dbReference type="EMBL" id="POM62413.1"/>
    </source>
</evidence>
<evidence type="ECO:0000256" key="3">
    <source>
        <dbReference type="SAM" id="MobiDB-lite"/>
    </source>
</evidence>
<dbReference type="Gene3D" id="3.30.420.10">
    <property type="entry name" value="Ribonuclease H-like superfamily/Ribonuclease H"/>
    <property type="match status" value="1"/>
</dbReference>
<reference evidence="6 7" key="1">
    <citation type="journal article" date="2017" name="Genome Biol. Evol.">
        <title>Phytophthora megakarya and P. palmivora, closely related causal agents of cacao black pod rot, underwent increases in genome sizes and gene numbers by different mechanisms.</title>
        <authorList>
            <person name="Ali S.S."/>
            <person name="Shao J."/>
            <person name="Lary D.J."/>
            <person name="Kronmiller B."/>
            <person name="Shen D."/>
            <person name="Strem M.D."/>
            <person name="Amoako-Attah I."/>
            <person name="Akrofi A.Y."/>
            <person name="Begoude B.A."/>
            <person name="Ten Hoopen G.M."/>
            <person name="Coulibaly K."/>
            <person name="Kebe B.I."/>
            <person name="Melnick R.L."/>
            <person name="Guiltinan M.J."/>
            <person name="Tyler B.M."/>
            <person name="Meinhardt L.W."/>
            <person name="Bailey B.A."/>
        </authorList>
    </citation>
    <scope>NUCLEOTIDE SEQUENCE [LARGE SCALE GENOMIC DNA]</scope>
    <source>
        <strain evidence="7">sbr112.9</strain>
    </source>
</reference>
<dbReference type="Proteomes" id="UP000237271">
    <property type="component" value="Unassembled WGS sequence"/>
</dbReference>
<dbReference type="GO" id="GO:0003676">
    <property type="term" value="F:nucleic acid binding"/>
    <property type="evidence" value="ECO:0007669"/>
    <property type="project" value="InterPro"/>
</dbReference>
<evidence type="ECO:0000256" key="2">
    <source>
        <dbReference type="ARBA" id="ARBA00022801"/>
    </source>
</evidence>
<keyword evidence="2" id="KW-0378">Hydrolase</keyword>
<accession>A0A2P4XA28</accession>
<keyword evidence="7" id="KW-1185">Reference proteome</keyword>
<sequence>MNSYSPQEIGIAERANGVVLPPIRAMLTATQMPNLLWDIEQATNQTFGFVSPYEKLYGVKPNLGNLRTWGCLARVRIPPESRQRKEKLQPRVRLSLLLGYSISTKGYKFLDLVTCQVITAQGGNFRFHEEFTANGDYAKQLLKNAYLDCTRQLPSTMPVERIKTTMDTYIAASAATNSDSIYLLPRDDPVGATSQKQCRRKKCDASDTTTSGSAIHSPPAEPCLKRPRRTQKPNVRLLDYVVGHVRAVTEDIAIPSTYKHARSSKHWLQWKAAMLSELQPLKRHQTWELVPRATAKQVKVITCRWAFAVKRDERGRVTRFKARLVVHGFKQQRGVDYSETFAPVIDLRRFGQPYTMQCSVYDVKTAFLYGDLTEVIFMEQPPGFQESGPEFVCRLMKSLYGPKQAPHIWNKTLHAKLVVMGFARMELDFDLYALKENDEVKMLLTGHVDDLILMGPGEVCEATAASLRESFELTTTEIVRYLHGVEIQIDQVRRQIIYSQQQYVMDVLKDYHMSTCNWCATPEATSPSKAVLPETTEKLPYRELVVSLQNLALRMRRAILLNIWRVLIIHTMHKLSVCRAICKQQRITV</sequence>
<dbReference type="OrthoDB" id="127172at2759"/>
<dbReference type="AlphaFoldDB" id="A0A2P4XA28"/>
<dbReference type="GO" id="GO:0046872">
    <property type="term" value="F:metal ion binding"/>
    <property type="evidence" value="ECO:0007669"/>
    <property type="project" value="UniProtKB-KW"/>
</dbReference>
<comment type="caution">
    <text evidence="6">The sequence shown here is derived from an EMBL/GenBank/DDBJ whole genome shotgun (WGS) entry which is preliminary data.</text>
</comment>
<dbReference type="InterPro" id="IPR039537">
    <property type="entry name" value="Retrotran_Ty1/copia-like"/>
</dbReference>